<evidence type="ECO:0000313" key="2">
    <source>
        <dbReference type="Proteomes" id="UP000813463"/>
    </source>
</evidence>
<sequence length="250" mass="26885">MVVVGGVARRGRGKAGDASKGKAEDGRCGEVVVFGGVGGVGWLRRWMLAVAQQRGREESTKEEQWRKERREVASGWGAQQGCAGGDGDGGGSTMGERERGRKGHEIGKLGELRGRFLGGFGRREGGCRGFLGGGEFRRWCGGRLQCLRGWVVRQGRRRGGGRQGNAREEEESRGKFGGAWWCFWVAEWCWGGGRTVLVMVVVGGVARWGRGKAGDGSKGKAEEGRCGEVVVFGGVGGVGWLRRWMLAVVI</sequence>
<gene>
    <name evidence="3" type="primary">LOC130463638</name>
</gene>
<feature type="compositionally biased region" description="Basic and acidic residues" evidence="1">
    <location>
        <begin position="56"/>
        <end position="72"/>
    </location>
</feature>
<reference evidence="2" key="1">
    <citation type="journal article" date="2021" name="Nat. Commun.">
        <title>Genomic analyses provide insights into spinach domestication and the genetic basis of agronomic traits.</title>
        <authorList>
            <person name="Cai X."/>
            <person name="Sun X."/>
            <person name="Xu C."/>
            <person name="Sun H."/>
            <person name="Wang X."/>
            <person name="Ge C."/>
            <person name="Zhang Z."/>
            <person name="Wang Q."/>
            <person name="Fei Z."/>
            <person name="Jiao C."/>
            <person name="Wang Q."/>
        </authorList>
    </citation>
    <scope>NUCLEOTIDE SEQUENCE [LARGE SCALE GENOMIC DNA]</scope>
    <source>
        <strain evidence="2">cv. Varoflay</strain>
    </source>
</reference>
<feature type="compositionally biased region" description="Basic and acidic residues" evidence="1">
    <location>
        <begin position="14"/>
        <end position="23"/>
    </location>
</feature>
<feature type="compositionally biased region" description="Gly residues" evidence="1">
    <location>
        <begin position="82"/>
        <end position="93"/>
    </location>
</feature>
<proteinExistence type="predicted"/>
<evidence type="ECO:0000256" key="1">
    <source>
        <dbReference type="SAM" id="MobiDB-lite"/>
    </source>
</evidence>
<accession>A0ABM3QZJ7</accession>
<keyword evidence="2" id="KW-1185">Reference proteome</keyword>
<organism evidence="2 3">
    <name type="scientific">Spinacia oleracea</name>
    <name type="common">Spinach</name>
    <dbReference type="NCBI Taxonomy" id="3562"/>
    <lineage>
        <taxon>Eukaryota</taxon>
        <taxon>Viridiplantae</taxon>
        <taxon>Streptophyta</taxon>
        <taxon>Embryophyta</taxon>
        <taxon>Tracheophyta</taxon>
        <taxon>Spermatophyta</taxon>
        <taxon>Magnoliopsida</taxon>
        <taxon>eudicotyledons</taxon>
        <taxon>Gunneridae</taxon>
        <taxon>Pentapetalae</taxon>
        <taxon>Caryophyllales</taxon>
        <taxon>Chenopodiaceae</taxon>
        <taxon>Chenopodioideae</taxon>
        <taxon>Anserineae</taxon>
        <taxon>Spinacia</taxon>
    </lineage>
</organism>
<dbReference type="RefSeq" id="XP_056688807.1">
    <property type="nucleotide sequence ID" value="XM_056832829.1"/>
</dbReference>
<dbReference type="GeneID" id="130463638"/>
<evidence type="ECO:0000313" key="3">
    <source>
        <dbReference type="RefSeq" id="XP_056688807.1"/>
    </source>
</evidence>
<dbReference type="Proteomes" id="UP000813463">
    <property type="component" value="Chromosome 1"/>
</dbReference>
<feature type="region of interest" description="Disordered" evidence="1">
    <location>
        <begin position="1"/>
        <end position="23"/>
    </location>
</feature>
<name>A0ABM3QZJ7_SPIOL</name>
<protein>
    <submittedName>
        <fullName evidence="3">Uncharacterized protein</fullName>
    </submittedName>
</protein>
<feature type="region of interest" description="Disordered" evidence="1">
    <location>
        <begin position="56"/>
        <end position="103"/>
    </location>
</feature>
<reference evidence="3" key="2">
    <citation type="submission" date="2025-08" db="UniProtKB">
        <authorList>
            <consortium name="RefSeq"/>
        </authorList>
    </citation>
    <scope>IDENTIFICATION</scope>
    <source>
        <tissue evidence="3">Leaf</tissue>
    </source>
</reference>